<dbReference type="PANTHER" id="PTHR43008">
    <property type="entry name" value="BENZIL REDUCTASE"/>
    <property type="match status" value="1"/>
</dbReference>
<proteinExistence type="inferred from homology"/>
<evidence type="ECO:0000256" key="1">
    <source>
        <dbReference type="ARBA" id="ARBA00006484"/>
    </source>
</evidence>
<sequence>MSPRLPATAALVTGAASGLGAAITERFLAEGASVLALDRDTSAIAPREGLVTYEADVRDGAALADAVAMCEARFGGLDVLVPNAGIWDYQRRLTHLSAAELSDAFDEIMRINVLGYLLAAQAAAAALQASRGAIVMTLSNASFYAAGGGALYTASKFAARGLVIQLAHEFAPRVRVNGVAIGGVRTGLSGPATLGLDDRSLADSFDRRGPGPNPYIPLHDSPTDPQAFTSPYVMLAAREESAMITGSIIRADGGISARGFYSAAQGDQQ</sequence>
<reference evidence="4" key="1">
    <citation type="submission" date="2016-10" db="EMBL/GenBank/DDBJ databases">
        <authorList>
            <person name="Varghese N."/>
            <person name="Submissions S."/>
        </authorList>
    </citation>
    <scope>NUCLEOTIDE SEQUENCE [LARGE SCALE GENOMIC DNA]</scope>
    <source>
        <strain evidence="4">KPR-1</strain>
    </source>
</reference>
<dbReference type="PROSITE" id="PS00061">
    <property type="entry name" value="ADH_SHORT"/>
    <property type="match status" value="1"/>
</dbReference>
<evidence type="ECO:0000256" key="2">
    <source>
        <dbReference type="ARBA" id="ARBA00023002"/>
    </source>
</evidence>
<dbReference type="PRINTS" id="PR00081">
    <property type="entry name" value="GDHRDH"/>
</dbReference>
<organism evidence="3 4">
    <name type="scientific">Bowdeniella nasicola</name>
    <dbReference type="NCBI Taxonomy" id="208480"/>
    <lineage>
        <taxon>Bacteria</taxon>
        <taxon>Bacillati</taxon>
        <taxon>Actinomycetota</taxon>
        <taxon>Actinomycetes</taxon>
        <taxon>Actinomycetales</taxon>
        <taxon>Actinomycetaceae</taxon>
        <taxon>Bowdeniella</taxon>
    </lineage>
</organism>
<accession>A0A1H4CN02</accession>
<dbReference type="EMBL" id="FNQV01000013">
    <property type="protein sequence ID" value="SEA61714.1"/>
    <property type="molecule type" value="Genomic_DNA"/>
</dbReference>
<dbReference type="RefSeq" id="WP_092565460.1">
    <property type="nucleotide sequence ID" value="NZ_FNQV01000013.1"/>
</dbReference>
<name>A0A1H4CN02_9ACTO</name>
<evidence type="ECO:0000313" key="4">
    <source>
        <dbReference type="Proteomes" id="UP000199288"/>
    </source>
</evidence>
<dbReference type="Gene3D" id="3.40.50.720">
    <property type="entry name" value="NAD(P)-binding Rossmann-like Domain"/>
    <property type="match status" value="1"/>
</dbReference>
<dbReference type="Proteomes" id="UP000199288">
    <property type="component" value="Unassembled WGS sequence"/>
</dbReference>
<dbReference type="InterPro" id="IPR002347">
    <property type="entry name" value="SDR_fam"/>
</dbReference>
<dbReference type="InterPro" id="IPR036291">
    <property type="entry name" value="NAD(P)-bd_dom_sf"/>
</dbReference>
<keyword evidence="4" id="KW-1185">Reference proteome</keyword>
<evidence type="ECO:0000313" key="3">
    <source>
        <dbReference type="EMBL" id="SEA61714.1"/>
    </source>
</evidence>
<dbReference type="PANTHER" id="PTHR43008:SF7">
    <property type="entry name" value="SHORT CHAIN DEHYDROGENASE_REDUCTASE (AFU_ORTHOLOGUE AFUA_2G00830)"/>
    <property type="match status" value="1"/>
</dbReference>
<gene>
    <name evidence="3" type="ORF">SAMN02910418_01996</name>
</gene>
<comment type="similarity">
    <text evidence="1">Belongs to the short-chain dehydrogenases/reductases (SDR) family.</text>
</comment>
<dbReference type="OrthoDB" id="3189729at2"/>
<dbReference type="GO" id="GO:0050664">
    <property type="term" value="F:oxidoreductase activity, acting on NAD(P)H, oxygen as acceptor"/>
    <property type="evidence" value="ECO:0007669"/>
    <property type="project" value="TreeGrafter"/>
</dbReference>
<dbReference type="SUPFAM" id="SSF51735">
    <property type="entry name" value="NAD(P)-binding Rossmann-fold domains"/>
    <property type="match status" value="1"/>
</dbReference>
<protein>
    <submittedName>
        <fullName evidence="3">Short chain dehydrogenase</fullName>
    </submittedName>
</protein>
<dbReference type="AlphaFoldDB" id="A0A1H4CN02"/>
<dbReference type="InterPro" id="IPR020904">
    <property type="entry name" value="Sc_DH/Rdtase_CS"/>
</dbReference>
<dbReference type="Pfam" id="PF00106">
    <property type="entry name" value="adh_short"/>
    <property type="match status" value="1"/>
</dbReference>
<keyword evidence="2" id="KW-0560">Oxidoreductase</keyword>